<name>D8T8S2_SELML</name>
<dbReference type="Gramene" id="EFJ06974">
    <property type="protein sequence ID" value="EFJ06974"/>
    <property type="gene ID" value="SELMODRAFT_430228"/>
</dbReference>
<dbReference type="InParanoid" id="D8T8S2"/>
<dbReference type="EMBL" id="GL377691">
    <property type="protein sequence ID" value="EFJ06974.1"/>
    <property type="molecule type" value="Genomic_DNA"/>
</dbReference>
<dbReference type="HOGENOM" id="CLU_2101139_0_0_1"/>
<evidence type="ECO:0000313" key="3">
    <source>
        <dbReference type="Proteomes" id="UP000001514"/>
    </source>
</evidence>
<proteinExistence type="predicted"/>
<sequence length="116" mass="13177">MQHSKFHAPSPRQLPAASSTDELQQEADSERYIIHPVADEEYVPDKEEITLYVDDGISWDSEQLEVVIARGPFSPDRVVNVEEKPGEIHFSLHVQKHTIARYGNLEIKYGFRAAAC</sequence>
<dbReference type="Proteomes" id="UP000001514">
    <property type="component" value="Unassembled WGS sequence"/>
</dbReference>
<dbReference type="AlphaFoldDB" id="D8T8S2"/>
<dbReference type="KEGG" id="smo:SELMODRAFT_430228"/>
<protein>
    <submittedName>
        <fullName evidence="2">Uncharacterized protein</fullName>
    </submittedName>
</protein>
<evidence type="ECO:0000313" key="2">
    <source>
        <dbReference type="EMBL" id="EFJ06974.1"/>
    </source>
</evidence>
<evidence type="ECO:0000256" key="1">
    <source>
        <dbReference type="SAM" id="MobiDB-lite"/>
    </source>
</evidence>
<feature type="region of interest" description="Disordered" evidence="1">
    <location>
        <begin position="1"/>
        <end position="27"/>
    </location>
</feature>
<keyword evidence="3" id="KW-1185">Reference proteome</keyword>
<gene>
    <name evidence="2" type="ORF">SELMODRAFT_430228</name>
</gene>
<accession>D8T8S2</accession>
<organism evidence="3">
    <name type="scientific">Selaginella moellendorffii</name>
    <name type="common">Spikemoss</name>
    <dbReference type="NCBI Taxonomy" id="88036"/>
    <lineage>
        <taxon>Eukaryota</taxon>
        <taxon>Viridiplantae</taxon>
        <taxon>Streptophyta</taxon>
        <taxon>Embryophyta</taxon>
        <taxon>Tracheophyta</taxon>
        <taxon>Lycopodiopsida</taxon>
        <taxon>Selaginellales</taxon>
        <taxon>Selaginellaceae</taxon>
        <taxon>Selaginella</taxon>
    </lineage>
</organism>
<reference evidence="2 3" key="1">
    <citation type="journal article" date="2011" name="Science">
        <title>The Selaginella genome identifies genetic changes associated with the evolution of vascular plants.</title>
        <authorList>
            <person name="Banks J.A."/>
            <person name="Nishiyama T."/>
            <person name="Hasebe M."/>
            <person name="Bowman J.L."/>
            <person name="Gribskov M."/>
            <person name="dePamphilis C."/>
            <person name="Albert V.A."/>
            <person name="Aono N."/>
            <person name="Aoyama T."/>
            <person name="Ambrose B.A."/>
            <person name="Ashton N.W."/>
            <person name="Axtell M.J."/>
            <person name="Barker E."/>
            <person name="Barker M.S."/>
            <person name="Bennetzen J.L."/>
            <person name="Bonawitz N.D."/>
            <person name="Chapple C."/>
            <person name="Cheng C."/>
            <person name="Correa L.G."/>
            <person name="Dacre M."/>
            <person name="DeBarry J."/>
            <person name="Dreyer I."/>
            <person name="Elias M."/>
            <person name="Engstrom E.M."/>
            <person name="Estelle M."/>
            <person name="Feng L."/>
            <person name="Finet C."/>
            <person name="Floyd S.K."/>
            <person name="Frommer W.B."/>
            <person name="Fujita T."/>
            <person name="Gramzow L."/>
            <person name="Gutensohn M."/>
            <person name="Harholt J."/>
            <person name="Hattori M."/>
            <person name="Heyl A."/>
            <person name="Hirai T."/>
            <person name="Hiwatashi Y."/>
            <person name="Ishikawa M."/>
            <person name="Iwata M."/>
            <person name="Karol K.G."/>
            <person name="Koehler B."/>
            <person name="Kolukisaoglu U."/>
            <person name="Kubo M."/>
            <person name="Kurata T."/>
            <person name="Lalonde S."/>
            <person name="Li K."/>
            <person name="Li Y."/>
            <person name="Litt A."/>
            <person name="Lyons E."/>
            <person name="Manning G."/>
            <person name="Maruyama T."/>
            <person name="Michael T.P."/>
            <person name="Mikami K."/>
            <person name="Miyazaki S."/>
            <person name="Morinaga S."/>
            <person name="Murata T."/>
            <person name="Mueller-Roeber B."/>
            <person name="Nelson D.R."/>
            <person name="Obara M."/>
            <person name="Oguri Y."/>
            <person name="Olmstead R.G."/>
            <person name="Onodera N."/>
            <person name="Petersen B.L."/>
            <person name="Pils B."/>
            <person name="Prigge M."/>
            <person name="Rensing S.A."/>
            <person name="Riano-Pachon D.M."/>
            <person name="Roberts A.W."/>
            <person name="Sato Y."/>
            <person name="Scheller H.V."/>
            <person name="Schulz B."/>
            <person name="Schulz C."/>
            <person name="Shakirov E.V."/>
            <person name="Shibagaki N."/>
            <person name="Shinohara N."/>
            <person name="Shippen D.E."/>
            <person name="Soerensen I."/>
            <person name="Sotooka R."/>
            <person name="Sugimoto N."/>
            <person name="Sugita M."/>
            <person name="Sumikawa N."/>
            <person name="Tanurdzic M."/>
            <person name="Theissen G."/>
            <person name="Ulvskov P."/>
            <person name="Wakazuki S."/>
            <person name="Weng J.K."/>
            <person name="Willats W.W."/>
            <person name="Wipf D."/>
            <person name="Wolf P.G."/>
            <person name="Yang L."/>
            <person name="Zimmer A.D."/>
            <person name="Zhu Q."/>
            <person name="Mitros T."/>
            <person name="Hellsten U."/>
            <person name="Loque D."/>
            <person name="Otillar R."/>
            <person name="Salamov A."/>
            <person name="Schmutz J."/>
            <person name="Shapiro H."/>
            <person name="Lindquist E."/>
            <person name="Lucas S."/>
            <person name="Rokhsar D."/>
            <person name="Grigoriev I.V."/>
        </authorList>
    </citation>
    <scope>NUCLEOTIDE SEQUENCE [LARGE SCALE GENOMIC DNA]</scope>
</reference>